<evidence type="ECO:0000256" key="19">
    <source>
        <dbReference type="ARBA" id="ARBA00078285"/>
    </source>
</evidence>
<evidence type="ECO:0000259" key="20">
    <source>
        <dbReference type="Pfam" id="PF00501"/>
    </source>
</evidence>
<evidence type="ECO:0000256" key="9">
    <source>
        <dbReference type="ARBA" id="ARBA00022692"/>
    </source>
</evidence>
<dbReference type="Gene3D" id="3.30.300.30">
    <property type="match status" value="1"/>
</dbReference>
<keyword evidence="7" id="KW-0436">Ligase</keyword>
<dbReference type="PANTHER" id="PTHR43107:SF15">
    <property type="entry name" value="FATTY ACID TRANSPORT PROTEIN 3, ISOFORM A"/>
    <property type="match status" value="1"/>
</dbReference>
<feature type="domain" description="AMP-dependent synthetase/ligase" evidence="20">
    <location>
        <begin position="65"/>
        <end position="413"/>
    </location>
</feature>
<dbReference type="FunFam" id="3.40.50.12780:FF:000019">
    <property type="entry name" value="Long-chain fatty acid transporter"/>
    <property type="match status" value="1"/>
</dbReference>
<dbReference type="AlphaFoldDB" id="A0A9P8Q6V7"/>
<evidence type="ECO:0000256" key="10">
    <source>
        <dbReference type="ARBA" id="ARBA00022741"/>
    </source>
</evidence>
<evidence type="ECO:0000256" key="7">
    <source>
        <dbReference type="ARBA" id="ARBA00022598"/>
    </source>
</evidence>
<evidence type="ECO:0000256" key="1">
    <source>
        <dbReference type="ARBA" id="ARBA00004502"/>
    </source>
</evidence>
<keyword evidence="9" id="KW-0812">Transmembrane</keyword>
<dbReference type="InterPro" id="IPR000873">
    <property type="entry name" value="AMP-dep_synth/lig_dom"/>
</dbReference>
<dbReference type="InterPro" id="IPR020845">
    <property type="entry name" value="AMP-binding_CS"/>
</dbReference>
<keyword evidence="13" id="KW-0445">Lipid transport</keyword>
<comment type="caution">
    <text evidence="21">The sequence shown here is derived from an EMBL/GenBank/DDBJ whole genome shotgun (WGS) entry which is preliminary data.</text>
</comment>
<dbReference type="GO" id="GO:0005778">
    <property type="term" value="C:peroxisomal membrane"/>
    <property type="evidence" value="ECO:0007669"/>
    <property type="project" value="UniProtKB-SubCell"/>
</dbReference>
<comment type="similarity">
    <text evidence="4">Belongs to the ATP-dependent AMP-binding enzyme family.</text>
</comment>
<dbReference type="PANTHER" id="PTHR43107">
    <property type="entry name" value="LONG-CHAIN FATTY ACID TRANSPORT PROTEIN"/>
    <property type="match status" value="1"/>
</dbReference>
<organism evidence="21 22">
    <name type="scientific">Wickerhamomyces pijperi</name>
    <name type="common">Yeast</name>
    <name type="synonym">Pichia pijperi</name>
    <dbReference type="NCBI Taxonomy" id="599730"/>
    <lineage>
        <taxon>Eukaryota</taxon>
        <taxon>Fungi</taxon>
        <taxon>Dikarya</taxon>
        <taxon>Ascomycota</taxon>
        <taxon>Saccharomycotina</taxon>
        <taxon>Saccharomycetes</taxon>
        <taxon>Phaffomycetales</taxon>
        <taxon>Wickerhamomycetaceae</taxon>
        <taxon>Wickerhamomyces</taxon>
    </lineage>
</organism>
<dbReference type="OrthoDB" id="10253869at2759"/>
<evidence type="ECO:0000256" key="11">
    <source>
        <dbReference type="ARBA" id="ARBA00022840"/>
    </source>
</evidence>
<comment type="subcellular location">
    <subcellularLocation>
        <location evidence="3">Cell membrane</location>
        <topology evidence="3">Multi-pass membrane protein</topology>
    </subcellularLocation>
    <subcellularLocation>
        <location evidence="1">Lipid droplet</location>
    </subcellularLocation>
    <subcellularLocation>
        <location evidence="2">Peroxisome membrane</location>
        <topology evidence="2">Multi-pass membrane protein</topology>
    </subcellularLocation>
</comment>
<dbReference type="PROSITE" id="PS00455">
    <property type="entry name" value="AMP_BINDING"/>
    <property type="match status" value="1"/>
</dbReference>
<evidence type="ECO:0000256" key="3">
    <source>
        <dbReference type="ARBA" id="ARBA00004651"/>
    </source>
</evidence>
<reference evidence="21" key="1">
    <citation type="journal article" date="2021" name="Open Biol.">
        <title>Shared evolutionary footprints suggest mitochondrial oxidative damage underlies multiple complex I losses in fungi.</title>
        <authorList>
            <person name="Schikora-Tamarit M.A."/>
            <person name="Marcet-Houben M."/>
            <person name="Nosek J."/>
            <person name="Gabaldon T."/>
        </authorList>
    </citation>
    <scope>NUCLEOTIDE SEQUENCE</scope>
    <source>
        <strain evidence="21">CBS2887</strain>
    </source>
</reference>
<evidence type="ECO:0000256" key="14">
    <source>
        <dbReference type="ARBA" id="ARBA00023136"/>
    </source>
</evidence>
<dbReference type="GO" id="GO:0009898">
    <property type="term" value="C:cytoplasmic side of plasma membrane"/>
    <property type="evidence" value="ECO:0007669"/>
    <property type="project" value="TreeGrafter"/>
</dbReference>
<dbReference type="InterPro" id="IPR045851">
    <property type="entry name" value="AMP-bd_C_sf"/>
</dbReference>
<dbReference type="GO" id="GO:0005811">
    <property type="term" value="C:lipid droplet"/>
    <property type="evidence" value="ECO:0007669"/>
    <property type="project" value="UniProtKB-SubCell"/>
</dbReference>
<proteinExistence type="inferred from homology"/>
<accession>A0A9P8Q6V7</accession>
<sequence>MSQLIPESIQNKYHNIIETLANYNETHQITTDIKLITWVVQRILLHLTMSIRGEFSYWYYFESMVKSQPSNMALSFIKPTTTPGFELENYTFQETYDIVLRLSSILVEEYGLQSGDVIGMDYTNKPMFVFLWFACWNLGVTPAFLNTNVFGEPLRHCLNTAEVSQFFVCTELSERVKEEEKEILARCQGVKVNYVDDEQLLHRILNENCSKYRESDDIRNKSNSTDYSTAALIFTSGTTGLPKPAIMSWRKAGFGASLYSYIVQINPQAIVYTSMPLYHSTASILGLCSTWLRGGCVALAVKFSVSTIWDQCCLSKATHLQYVGEVCRYLLNSKKHPLEREHSLKVAYGNGLRADVWAEFKDRFSIEHIGEFYASTESPFALTNFQSGDVGVGACRKYGSIINKILSYQQCLIKMDPEDSSQVYRNAAGFCEVVGSGENGELIMNLFFAANSKKMFQGYKNNTEESQSKVLRNVFRTGDAWFRSGDLLKKDHFDYWYFVDRLGDTFRWKSENVSTNEVELIISNAAHGSIEEVVVVGVRIPGYEGRAGYAVIKDKSASAEQHDMLLTQIYQSQELTNYSRPIFVKFVSKIKHTDNFKISKKSYKDEKFPAGVSGDEVIYWLDNSQRKYDILTENAWEDIINGKARI</sequence>
<dbReference type="EMBL" id="JAEUBG010002096">
    <property type="protein sequence ID" value="KAH3685198.1"/>
    <property type="molecule type" value="Genomic_DNA"/>
</dbReference>
<keyword evidence="12" id="KW-1133">Transmembrane helix</keyword>
<keyword evidence="11" id="KW-0067">ATP-binding</keyword>
<evidence type="ECO:0000256" key="17">
    <source>
        <dbReference type="ARBA" id="ARBA00060276"/>
    </source>
</evidence>
<dbReference type="GO" id="GO:0005524">
    <property type="term" value="F:ATP binding"/>
    <property type="evidence" value="ECO:0007669"/>
    <property type="project" value="UniProtKB-KW"/>
</dbReference>
<evidence type="ECO:0000256" key="16">
    <source>
        <dbReference type="ARBA" id="ARBA00051585"/>
    </source>
</evidence>
<dbReference type="SUPFAM" id="SSF56801">
    <property type="entry name" value="Acetyl-CoA synthetase-like"/>
    <property type="match status" value="1"/>
</dbReference>
<keyword evidence="5" id="KW-0813">Transport</keyword>
<dbReference type="GO" id="GO:0005324">
    <property type="term" value="F:long-chain fatty acid transmembrane transporter activity"/>
    <property type="evidence" value="ECO:0007669"/>
    <property type="project" value="TreeGrafter"/>
</dbReference>
<evidence type="ECO:0000256" key="6">
    <source>
        <dbReference type="ARBA" id="ARBA00022475"/>
    </source>
</evidence>
<evidence type="ECO:0000313" key="22">
    <source>
        <dbReference type="Proteomes" id="UP000774326"/>
    </source>
</evidence>
<evidence type="ECO:0000256" key="2">
    <source>
        <dbReference type="ARBA" id="ARBA00004585"/>
    </source>
</evidence>
<keyword evidence="6" id="KW-1003">Cell membrane</keyword>
<keyword evidence="8" id="KW-0551">Lipid droplet</keyword>
<evidence type="ECO:0000256" key="18">
    <source>
        <dbReference type="ARBA" id="ARBA00068795"/>
    </source>
</evidence>
<keyword evidence="15" id="KW-0576">Peroxisome</keyword>
<dbReference type="GO" id="GO:0004467">
    <property type="term" value="F:long-chain fatty acid-CoA ligase activity"/>
    <property type="evidence" value="ECO:0007669"/>
    <property type="project" value="TreeGrafter"/>
</dbReference>
<evidence type="ECO:0000256" key="5">
    <source>
        <dbReference type="ARBA" id="ARBA00022448"/>
    </source>
</evidence>
<evidence type="ECO:0000256" key="13">
    <source>
        <dbReference type="ARBA" id="ARBA00023055"/>
    </source>
</evidence>
<reference evidence="21" key="2">
    <citation type="submission" date="2021-01" db="EMBL/GenBank/DDBJ databases">
        <authorList>
            <person name="Schikora-Tamarit M.A."/>
        </authorList>
    </citation>
    <scope>NUCLEOTIDE SEQUENCE</scope>
    <source>
        <strain evidence="21">CBS2887</strain>
    </source>
</reference>
<evidence type="ECO:0000256" key="4">
    <source>
        <dbReference type="ARBA" id="ARBA00006432"/>
    </source>
</evidence>
<dbReference type="Pfam" id="PF00501">
    <property type="entry name" value="AMP-binding"/>
    <property type="match status" value="1"/>
</dbReference>
<comment type="function">
    <text evidence="17">Acyl-CoA synthetase required for both the import of long chain fatty acids (LCFAs) (C14-C18) and the activation very long chain fatty acids (VLCFAs) (C20-C26) by esterification of the fatty acids into metabolically active CoA-thioesters for subsequent degradation or incorporation into phospholipids. The transport and fatty acyl-CoA synthetase activities are genetically separable and are thus independent activities. Esterifies VLCFAs in the peroxisome matrix. The VLCFAs are actively transported into peroxisomes by a PXA1-PXA2 heterodimeric transporter in the peroxisomal membrane.</text>
</comment>
<dbReference type="GO" id="GO:0044539">
    <property type="term" value="P:long-chain fatty acid import into cell"/>
    <property type="evidence" value="ECO:0007669"/>
    <property type="project" value="TreeGrafter"/>
</dbReference>
<evidence type="ECO:0000256" key="12">
    <source>
        <dbReference type="ARBA" id="ARBA00022989"/>
    </source>
</evidence>
<dbReference type="Gene3D" id="3.40.50.12780">
    <property type="entry name" value="N-terminal domain of ligase-like"/>
    <property type="match status" value="1"/>
</dbReference>
<dbReference type="Proteomes" id="UP000774326">
    <property type="component" value="Unassembled WGS sequence"/>
</dbReference>
<keyword evidence="22" id="KW-1185">Reference proteome</keyword>
<evidence type="ECO:0000313" key="21">
    <source>
        <dbReference type="EMBL" id="KAH3685198.1"/>
    </source>
</evidence>
<evidence type="ECO:0000256" key="15">
    <source>
        <dbReference type="ARBA" id="ARBA00023140"/>
    </source>
</evidence>
<protein>
    <recommendedName>
        <fullName evidence="18">Very long-chain fatty acid transport protein</fullName>
    </recommendedName>
    <alternativeName>
        <fullName evidence="19">Very-long-chain acyl-CoA synthetase</fullName>
    </alternativeName>
</protein>
<gene>
    <name evidence="21" type="ORF">WICPIJ_003827</name>
</gene>
<name>A0A9P8Q6V7_WICPI</name>
<dbReference type="InterPro" id="IPR042099">
    <property type="entry name" value="ANL_N_sf"/>
</dbReference>
<dbReference type="FunFam" id="3.30.300.30:FF:000020">
    <property type="entry name" value="Long-chain fatty acid transporter"/>
    <property type="match status" value="1"/>
</dbReference>
<comment type="catalytic activity">
    <reaction evidence="16">
        <text>a very long-chain fatty acid + ATP + CoA = a very long-chain fatty acyl-CoA + AMP + diphosphate</text>
        <dbReference type="Rhea" id="RHEA:54536"/>
        <dbReference type="ChEBI" id="CHEBI:30616"/>
        <dbReference type="ChEBI" id="CHEBI:33019"/>
        <dbReference type="ChEBI" id="CHEBI:57287"/>
        <dbReference type="ChEBI" id="CHEBI:58950"/>
        <dbReference type="ChEBI" id="CHEBI:138261"/>
        <dbReference type="ChEBI" id="CHEBI:456215"/>
    </reaction>
</comment>
<keyword evidence="14" id="KW-0472">Membrane</keyword>
<keyword evidence="10" id="KW-0547">Nucleotide-binding</keyword>
<evidence type="ECO:0000256" key="8">
    <source>
        <dbReference type="ARBA" id="ARBA00022677"/>
    </source>
</evidence>